<accession>A0A6B0UDF1</accession>
<protein>
    <submittedName>
        <fullName evidence="1">Putative secreted protein</fullName>
    </submittedName>
</protein>
<name>A0A6B0UDF1_IXORI</name>
<organism evidence="1">
    <name type="scientific">Ixodes ricinus</name>
    <name type="common">Common tick</name>
    <name type="synonym">Acarus ricinus</name>
    <dbReference type="NCBI Taxonomy" id="34613"/>
    <lineage>
        <taxon>Eukaryota</taxon>
        <taxon>Metazoa</taxon>
        <taxon>Ecdysozoa</taxon>
        <taxon>Arthropoda</taxon>
        <taxon>Chelicerata</taxon>
        <taxon>Arachnida</taxon>
        <taxon>Acari</taxon>
        <taxon>Parasitiformes</taxon>
        <taxon>Ixodida</taxon>
        <taxon>Ixodoidea</taxon>
        <taxon>Ixodidae</taxon>
        <taxon>Ixodinae</taxon>
        <taxon>Ixodes</taxon>
    </lineage>
</organism>
<dbReference type="AlphaFoldDB" id="A0A6B0UDF1"/>
<reference evidence="1" key="1">
    <citation type="submission" date="2019-12" db="EMBL/GenBank/DDBJ databases">
        <title>An insight into the sialome of adult female Ixodes ricinus ticks feeding for 6 days.</title>
        <authorList>
            <person name="Perner J."/>
            <person name="Ribeiro J.M.C."/>
        </authorList>
    </citation>
    <scope>NUCLEOTIDE SEQUENCE</scope>
    <source>
        <strain evidence="1">Semi-engorged</strain>
        <tissue evidence="1">Salivary glands</tissue>
    </source>
</reference>
<evidence type="ECO:0000313" key="1">
    <source>
        <dbReference type="EMBL" id="MXU84313.1"/>
    </source>
</evidence>
<proteinExistence type="predicted"/>
<dbReference type="EMBL" id="GIFC01002230">
    <property type="protein sequence ID" value="MXU84313.1"/>
    <property type="molecule type" value="Transcribed_RNA"/>
</dbReference>
<sequence>MIAAHHKILTFEQCVRASIFLLLCVSPIDLRVLNGVKQWPPVVPPTSSRRQAFFTAVVTQFHNKTKPLVLWALLQPDQGV</sequence>